<evidence type="ECO:0000313" key="2">
    <source>
        <dbReference type="Proteomes" id="UP000076407"/>
    </source>
</evidence>
<sequence length="63" mass="7084">SRFIFSKLLNPAFSEVSFLNLGQSFALPSKKGSSRSVVRLYKYYHSCYSSLTLQLLTALTTES</sequence>
<keyword evidence="2" id="KW-1185">Reference proteome</keyword>
<dbReference type="AlphaFoldDB" id="A0A182XQ82"/>
<dbReference type="EnsemblMetazoa" id="AQUA014028-RA">
    <property type="protein sequence ID" value="AQUA014028-PA"/>
    <property type="gene ID" value="AQUA014028"/>
</dbReference>
<name>A0A182XQ82_ANOQN</name>
<dbReference type="Proteomes" id="UP000076407">
    <property type="component" value="Unassembled WGS sequence"/>
</dbReference>
<organism evidence="1 2">
    <name type="scientific">Anopheles quadriannulatus</name>
    <name type="common">Mosquito</name>
    <dbReference type="NCBI Taxonomy" id="34691"/>
    <lineage>
        <taxon>Eukaryota</taxon>
        <taxon>Metazoa</taxon>
        <taxon>Ecdysozoa</taxon>
        <taxon>Arthropoda</taxon>
        <taxon>Hexapoda</taxon>
        <taxon>Insecta</taxon>
        <taxon>Pterygota</taxon>
        <taxon>Neoptera</taxon>
        <taxon>Endopterygota</taxon>
        <taxon>Diptera</taxon>
        <taxon>Nematocera</taxon>
        <taxon>Culicoidea</taxon>
        <taxon>Culicidae</taxon>
        <taxon>Anophelinae</taxon>
        <taxon>Anopheles</taxon>
    </lineage>
</organism>
<dbReference type="VEuPathDB" id="VectorBase:AQUA014028"/>
<protein>
    <submittedName>
        <fullName evidence="1">Uncharacterized protein</fullName>
    </submittedName>
</protein>
<proteinExistence type="predicted"/>
<evidence type="ECO:0000313" key="1">
    <source>
        <dbReference type="EnsemblMetazoa" id="AQUA014028-PA"/>
    </source>
</evidence>
<reference evidence="1" key="1">
    <citation type="submission" date="2020-05" db="UniProtKB">
        <authorList>
            <consortium name="EnsemblMetazoa"/>
        </authorList>
    </citation>
    <scope>IDENTIFICATION</scope>
    <source>
        <strain evidence="1">SANGQUA</strain>
    </source>
</reference>
<accession>A0A182XQ82</accession>